<proteinExistence type="predicted"/>
<dbReference type="Pfam" id="PF01882">
    <property type="entry name" value="DUF58"/>
    <property type="match status" value="1"/>
</dbReference>
<organism evidence="3 4">
    <name type="scientific">Chryseotalea sanaruensis</name>
    <dbReference type="NCBI Taxonomy" id="2482724"/>
    <lineage>
        <taxon>Bacteria</taxon>
        <taxon>Pseudomonadati</taxon>
        <taxon>Bacteroidota</taxon>
        <taxon>Cytophagia</taxon>
        <taxon>Cytophagales</taxon>
        <taxon>Chryseotaleaceae</taxon>
        <taxon>Chryseotalea</taxon>
    </lineage>
</organism>
<feature type="domain" description="DUF58" evidence="2">
    <location>
        <begin position="205"/>
        <end position="345"/>
    </location>
</feature>
<keyword evidence="4" id="KW-1185">Reference proteome</keyword>
<dbReference type="EMBL" id="BHXQ01000004">
    <property type="protein sequence ID" value="GCC52028.1"/>
    <property type="molecule type" value="Genomic_DNA"/>
</dbReference>
<gene>
    <name evidence="3" type="ORF">SanaruYs_22600</name>
</gene>
<reference evidence="3 4" key="1">
    <citation type="submission" date="2018-11" db="EMBL/GenBank/DDBJ databases">
        <title>Chryseotalea sanarue gen. nov., sp., nov., a member of the family Cytophagaceae, isolated from a brackish lake in Hamamatsu Japan.</title>
        <authorList>
            <person name="Maejima Y."/>
            <person name="Iino T."/>
            <person name="Muraguchi Y."/>
            <person name="Fukuda K."/>
            <person name="Ohkuma M."/>
            <person name="Moriuchi R."/>
            <person name="Dohra H."/>
            <person name="Kimbara K."/>
            <person name="Shintani M."/>
        </authorList>
    </citation>
    <scope>NUCLEOTIDE SEQUENCE [LARGE SCALE GENOMIC DNA]</scope>
    <source>
        <strain evidence="3 4">Ys</strain>
    </source>
</reference>
<evidence type="ECO:0000313" key="3">
    <source>
        <dbReference type="EMBL" id="GCC52028.1"/>
    </source>
</evidence>
<evidence type="ECO:0000313" key="4">
    <source>
        <dbReference type="Proteomes" id="UP000288227"/>
    </source>
</evidence>
<evidence type="ECO:0000256" key="1">
    <source>
        <dbReference type="SAM" id="Phobius"/>
    </source>
</evidence>
<feature type="transmembrane region" description="Helical" evidence="1">
    <location>
        <begin position="12"/>
        <end position="34"/>
    </location>
</feature>
<name>A0A401UAT8_9BACT</name>
<dbReference type="InterPro" id="IPR002881">
    <property type="entry name" value="DUF58"/>
</dbReference>
<sequence>MRLIKDLFLGTRLFVGLGFVITLLMLAFAFPILMAVAQSLLVLLSVLFVYDLISLFNRAVNVEVERNIPHVLSLGDDNVIRLYLKNKSRLRLGITIIDELPEQFQLRSFTINTILDPNFEKKIEYTIRPLSRGLYEFGSVQLFCQSALGLIQRRIRTGKEIQVPVYPSVIQLKKYELKTFARIATENGIKKVRRIGHSYEFEHIKTYNRGDDYRSINWKATGRKAQLMVNQYEDEKSQQVYCIIDKSRVMHMPFHGLSLFDYAVNSALVMSNIILGKQDKAGLLSFAESTKSIVKADRSRNQLRKIMDALYKEKEDLVEANYENLYLTCRNVINGRSLLMLYTNFESQYALQRVLPQLQKLNRQHLLVVIFFENTEIAKDTAKEIDSLEDIYTQVTAEQYAFTKLQLLQQLRQLGIIALLTRPEELTVNAINQYLELKARGMI</sequence>
<accession>A0A401UAT8</accession>
<keyword evidence="1" id="KW-0812">Transmembrane</keyword>
<keyword evidence="1" id="KW-0472">Membrane</keyword>
<dbReference type="PANTHER" id="PTHR33608:SF3">
    <property type="entry name" value="SLR2013 PROTEIN"/>
    <property type="match status" value="1"/>
</dbReference>
<keyword evidence="1" id="KW-1133">Transmembrane helix</keyword>
<comment type="caution">
    <text evidence="3">The sequence shown here is derived from an EMBL/GenBank/DDBJ whole genome shotgun (WGS) entry which is preliminary data.</text>
</comment>
<dbReference type="Proteomes" id="UP000288227">
    <property type="component" value="Unassembled WGS sequence"/>
</dbReference>
<dbReference type="AlphaFoldDB" id="A0A401UAT8"/>
<dbReference type="PANTHER" id="PTHR33608">
    <property type="entry name" value="BLL2464 PROTEIN"/>
    <property type="match status" value="1"/>
</dbReference>
<dbReference type="RefSeq" id="WP_218022434.1">
    <property type="nucleotide sequence ID" value="NZ_BHXQ01000004.1"/>
</dbReference>
<evidence type="ECO:0000259" key="2">
    <source>
        <dbReference type="Pfam" id="PF01882"/>
    </source>
</evidence>
<protein>
    <submittedName>
        <fullName evidence="3">DUF58 domain-containing protein</fullName>
    </submittedName>
</protein>